<dbReference type="AlphaFoldDB" id="A0A2T7NWT0"/>
<accession>A0A2T7NWT0</accession>
<comment type="caution">
    <text evidence="2">The sequence shown here is derived from an EMBL/GenBank/DDBJ whole genome shotgun (WGS) entry which is preliminary data.</text>
</comment>
<evidence type="ECO:0000313" key="3">
    <source>
        <dbReference type="Proteomes" id="UP000245119"/>
    </source>
</evidence>
<evidence type="ECO:0000256" key="1">
    <source>
        <dbReference type="SAM" id="MobiDB-lite"/>
    </source>
</evidence>
<feature type="compositionally biased region" description="Low complexity" evidence="1">
    <location>
        <begin position="405"/>
        <end position="428"/>
    </location>
</feature>
<name>A0A2T7NWT0_POMCA</name>
<feature type="region of interest" description="Disordered" evidence="1">
    <location>
        <begin position="53"/>
        <end position="138"/>
    </location>
</feature>
<dbReference type="PANTHER" id="PTHR12198:SF0">
    <property type="entry name" value="HOMEOBOX PROTEIN PROSPERO"/>
    <property type="match status" value="1"/>
</dbReference>
<evidence type="ECO:0000313" key="2">
    <source>
        <dbReference type="EMBL" id="PVD25625.1"/>
    </source>
</evidence>
<proteinExistence type="predicted"/>
<feature type="region of interest" description="Disordered" evidence="1">
    <location>
        <begin position="164"/>
        <end position="189"/>
    </location>
</feature>
<feature type="compositionally biased region" description="Polar residues" evidence="1">
    <location>
        <begin position="279"/>
        <end position="288"/>
    </location>
</feature>
<dbReference type="GO" id="GO:0005634">
    <property type="term" value="C:nucleus"/>
    <property type="evidence" value="ECO:0007669"/>
    <property type="project" value="TreeGrafter"/>
</dbReference>
<dbReference type="GO" id="GO:0000978">
    <property type="term" value="F:RNA polymerase II cis-regulatory region sequence-specific DNA binding"/>
    <property type="evidence" value="ECO:0007669"/>
    <property type="project" value="TreeGrafter"/>
</dbReference>
<dbReference type="GO" id="GO:0000981">
    <property type="term" value="F:DNA-binding transcription factor activity, RNA polymerase II-specific"/>
    <property type="evidence" value="ECO:0007669"/>
    <property type="project" value="TreeGrafter"/>
</dbReference>
<feature type="region of interest" description="Disordered" evidence="1">
    <location>
        <begin position="19"/>
        <end position="39"/>
    </location>
</feature>
<feature type="compositionally biased region" description="Low complexity" evidence="1">
    <location>
        <begin position="247"/>
        <end position="261"/>
    </location>
</feature>
<reference evidence="2 3" key="1">
    <citation type="submission" date="2018-04" db="EMBL/GenBank/DDBJ databases">
        <title>The genome of golden apple snail Pomacea canaliculata provides insight into stress tolerance and invasive adaptation.</title>
        <authorList>
            <person name="Liu C."/>
            <person name="Liu B."/>
            <person name="Ren Y."/>
            <person name="Zhang Y."/>
            <person name="Wang H."/>
            <person name="Li S."/>
            <person name="Jiang F."/>
            <person name="Yin L."/>
            <person name="Zhang G."/>
            <person name="Qian W."/>
            <person name="Fan W."/>
        </authorList>
    </citation>
    <scope>NUCLEOTIDE SEQUENCE [LARGE SCALE GENOMIC DNA]</scope>
    <source>
        <strain evidence="2">SZHN2017</strain>
        <tissue evidence="2">Muscle</tissue>
    </source>
</reference>
<dbReference type="OrthoDB" id="10038576at2759"/>
<evidence type="ECO:0008006" key="4">
    <source>
        <dbReference type="Google" id="ProtNLM"/>
    </source>
</evidence>
<feature type="region of interest" description="Disordered" evidence="1">
    <location>
        <begin position="223"/>
        <end position="261"/>
    </location>
</feature>
<protein>
    <recommendedName>
        <fullName evidence="4">Prospero domain-containing protein</fullName>
    </recommendedName>
</protein>
<feature type="compositionally biased region" description="Basic and acidic residues" evidence="1">
    <location>
        <begin position="107"/>
        <end position="116"/>
    </location>
</feature>
<gene>
    <name evidence="2" type="ORF">C0Q70_13284</name>
</gene>
<feature type="region of interest" description="Disordered" evidence="1">
    <location>
        <begin position="381"/>
        <end position="433"/>
    </location>
</feature>
<sequence length="673" mass="75488">MKPGDETLGDASQMLRDILQSKERKLHQTLGHGDNNNTLKTFTAEPAALTNFCSASDSDNQEMMSSVMRGKSSSSKSNSDDNDAHSDNFANFSGDESDVDSTYGQMTHDDLPKETDIDPEGLHSPAENPSTDSKEAKRARVENILTTIRQSPQTGFDSLEQARYEMKRQKRKQPQPQQHDGRSLLGPDPKYRKVERMMMKEHIRQLQEQLHAVTRSFHQMCDSDDDDKAFSNGIDDADDEPASPPRSSSSSNNNNNIHSNNNFLQVCSSMREKDAVTPPVTNGLSPRSLTRDDTMPMTSTPLRMMSKLDVDGVGEMNCMLKPLKRDVSFCSGDLTLPNLAQQPILHRVALSLKSEILHAVTEAVDTAVNNVLEKHATTITPSDQLPHQQPHQQPPHHQQHHSNHHQQQQQLQKQQELQQQHQHQQLHPVRLHKPERDTLKETMANAQEKKPDLLVPFQDHLSFLERFSNPRMHSEKLSAFEPLHHGDSDLCMPPSSAAAAAAAMSFAPHYPYYMHTAMLPPIFPVEPEQTEALPLVVSNAPKKKRTKVTDTRLSPRAKSALLQDIPGSSLQSILDAERHPGLPPPLPHYLPQVLPTSVAITNPSLHRSDLFSFRFHESMYDPHLPSPPMHDRSSPKSPPESLHMLKNDVFDAQTPDSMDNSSSQKISFYVSHI</sequence>
<dbReference type="InterPro" id="IPR039350">
    <property type="entry name" value="Prospero_homeodomain"/>
</dbReference>
<feature type="region of interest" description="Disordered" evidence="1">
    <location>
        <begin position="622"/>
        <end position="643"/>
    </location>
</feature>
<dbReference type="PANTHER" id="PTHR12198">
    <property type="entry name" value="HOMEOBOX PROTEIN PROSPERO/PROX-1/CEH-26"/>
    <property type="match status" value="1"/>
</dbReference>
<keyword evidence="3" id="KW-1185">Reference proteome</keyword>
<feature type="region of interest" description="Disordered" evidence="1">
    <location>
        <begin position="274"/>
        <end position="299"/>
    </location>
</feature>
<organism evidence="2 3">
    <name type="scientific">Pomacea canaliculata</name>
    <name type="common">Golden apple snail</name>
    <dbReference type="NCBI Taxonomy" id="400727"/>
    <lineage>
        <taxon>Eukaryota</taxon>
        <taxon>Metazoa</taxon>
        <taxon>Spiralia</taxon>
        <taxon>Lophotrochozoa</taxon>
        <taxon>Mollusca</taxon>
        <taxon>Gastropoda</taxon>
        <taxon>Caenogastropoda</taxon>
        <taxon>Architaenioglossa</taxon>
        <taxon>Ampullarioidea</taxon>
        <taxon>Ampullariidae</taxon>
        <taxon>Pomacea</taxon>
    </lineage>
</organism>
<dbReference type="EMBL" id="PZQS01000008">
    <property type="protein sequence ID" value="PVD25625.1"/>
    <property type="molecule type" value="Genomic_DNA"/>
</dbReference>
<feature type="compositionally biased region" description="Polar residues" evidence="1">
    <location>
        <begin position="53"/>
        <end position="64"/>
    </location>
</feature>
<dbReference type="Proteomes" id="UP000245119">
    <property type="component" value="Linkage Group LG8"/>
</dbReference>